<dbReference type="EMBL" id="JANUBB010000001">
    <property type="protein sequence ID" value="MCS3950274.1"/>
    <property type="molecule type" value="Genomic_DNA"/>
</dbReference>
<evidence type="ECO:0000313" key="8">
    <source>
        <dbReference type="EMBL" id="MCS3950274.1"/>
    </source>
</evidence>
<dbReference type="GO" id="GO:0005198">
    <property type="term" value="F:structural molecule activity"/>
    <property type="evidence" value="ECO:0007669"/>
    <property type="project" value="InterPro"/>
</dbReference>
<reference evidence="8" key="1">
    <citation type="submission" date="2022-08" db="EMBL/GenBank/DDBJ databases">
        <title>Genomic Encyclopedia of Type Strains, Phase V (KMG-V): Genome sequencing to study the core and pangenomes of soil and plant-associated prokaryotes.</title>
        <authorList>
            <person name="Whitman W."/>
        </authorList>
    </citation>
    <scope>NUCLEOTIDE SEQUENCE</scope>
    <source>
        <strain evidence="8">SP2017</strain>
        <strain evidence="7">SP3049</strain>
    </source>
</reference>
<dbReference type="HAMAP" id="MF_00416">
    <property type="entry name" value="FlgI"/>
    <property type="match status" value="1"/>
</dbReference>
<dbReference type="EMBL" id="JANUAE010000008">
    <property type="protein sequence ID" value="MCS3710777.1"/>
    <property type="molecule type" value="Genomic_DNA"/>
</dbReference>
<comment type="caution">
    <text evidence="8">The sequence shown here is derived from an EMBL/GenBank/DDBJ whole genome shotgun (WGS) entry which is preliminary data.</text>
</comment>
<proteinExistence type="inferred from homology"/>
<dbReference type="GO" id="GO:0009428">
    <property type="term" value="C:bacterial-type flagellum basal body, distal rod, P ring"/>
    <property type="evidence" value="ECO:0007669"/>
    <property type="project" value="InterPro"/>
</dbReference>
<comment type="subcellular location">
    <subcellularLocation>
        <location evidence="2 5">Bacterial flagellum basal body</location>
    </subcellularLocation>
</comment>
<dbReference type="PANTHER" id="PTHR30381">
    <property type="entry name" value="FLAGELLAR P-RING PERIPLASMIC PROTEIN FLGI"/>
    <property type="match status" value="1"/>
</dbReference>
<evidence type="ECO:0000256" key="3">
    <source>
        <dbReference type="ARBA" id="ARBA00022729"/>
    </source>
</evidence>
<comment type="function">
    <text evidence="1 5">Assembles around the rod to form the L-ring and probably protects the motor/basal body from shearing forces during rotation.</text>
</comment>
<dbReference type="InterPro" id="IPR001782">
    <property type="entry name" value="Flag_FlgI"/>
</dbReference>
<dbReference type="Pfam" id="PF02119">
    <property type="entry name" value="FlgI"/>
    <property type="match status" value="1"/>
</dbReference>
<gene>
    <name evidence="5" type="primary">flgI</name>
    <name evidence="7" type="ORF">GGP61_002397</name>
    <name evidence="8" type="ORF">GGP83_000200</name>
</gene>
<organism evidence="8 9">
    <name type="scientific">Salinibacter ruber</name>
    <dbReference type="NCBI Taxonomy" id="146919"/>
    <lineage>
        <taxon>Bacteria</taxon>
        <taxon>Pseudomonadati</taxon>
        <taxon>Rhodothermota</taxon>
        <taxon>Rhodothermia</taxon>
        <taxon>Rhodothermales</taxon>
        <taxon>Salinibacteraceae</taxon>
        <taxon>Salinibacter</taxon>
    </lineage>
</organism>
<dbReference type="GO" id="GO:0071973">
    <property type="term" value="P:bacterial-type flagellum-dependent cell motility"/>
    <property type="evidence" value="ECO:0007669"/>
    <property type="project" value="InterPro"/>
</dbReference>
<keyword evidence="4 5" id="KW-0975">Bacterial flagellum</keyword>
<dbReference type="PANTHER" id="PTHR30381:SF0">
    <property type="entry name" value="FLAGELLAR P-RING PROTEIN"/>
    <property type="match status" value="1"/>
</dbReference>
<evidence type="ECO:0000313" key="7">
    <source>
        <dbReference type="EMBL" id="MCS3710777.1"/>
    </source>
</evidence>
<keyword evidence="8" id="KW-0282">Flagellum</keyword>
<comment type="similarity">
    <text evidence="5">Belongs to the FlgI family.</text>
</comment>
<protein>
    <recommendedName>
        <fullName evidence="5">Flagellar P-ring protein</fullName>
    </recommendedName>
    <alternativeName>
        <fullName evidence="5">Basal body P-ring protein</fullName>
    </alternativeName>
</protein>
<evidence type="ECO:0000256" key="4">
    <source>
        <dbReference type="ARBA" id="ARBA00023143"/>
    </source>
</evidence>
<dbReference type="Proteomes" id="UP001155057">
    <property type="component" value="Unassembled WGS sequence"/>
</dbReference>
<sequence precursor="true">MRTVRLRRIVLGLLVLVLSGSVGAARAQQGPAAADSGEASTATSELKSMVTIEGASSMPLTGYGLVVGLDRTGDRARAQSGAVFTVQSIANMLREFGVKVDQEVLQSRNVAAVLVTATLDPFAGTGSEIDVTVSSMGDARSLSGGVLLRTPLQGPDKALRAVAQGPLTTGAAQASSQGTEVTVNSPNTGRIPNGAIVRQARPVNLTGDEVGLVLRRPDFTNASKIADAINEVFPDAAEAAHAGLVNVGMPEALNNTSQLMAALEGVEVEVKAPARVVVNERTGTIVAGGNVTISEVMVTTGGITVSTREDRFVSQPNPLGEGETQPVAEGEAEVQQEGARSVVLPPNTNVSELASALNDLGITARDIISIFQSIDRAGALQAELVIL</sequence>
<keyword evidence="8" id="KW-0969">Cilium</keyword>
<evidence type="ECO:0000256" key="5">
    <source>
        <dbReference type="HAMAP-Rule" id="MF_00416"/>
    </source>
</evidence>
<evidence type="ECO:0000256" key="2">
    <source>
        <dbReference type="ARBA" id="ARBA00004117"/>
    </source>
</evidence>
<dbReference type="GeneID" id="83729658"/>
<keyword evidence="3 5" id="KW-0732">Signal</keyword>
<feature type="signal peptide" evidence="5">
    <location>
        <begin position="1"/>
        <end position="24"/>
    </location>
</feature>
<comment type="subunit">
    <text evidence="5">The basal body constitutes a major portion of the flagellar organelle and consists of four rings (L,P,S, and M) mounted on a central rod.</text>
</comment>
<dbReference type="AlphaFoldDB" id="A0A9X2QWL9"/>
<keyword evidence="8" id="KW-0966">Cell projection</keyword>
<feature type="region of interest" description="Disordered" evidence="6">
    <location>
        <begin position="173"/>
        <end position="193"/>
    </location>
</feature>
<accession>A0A9X2QWL9</accession>
<name>A0A9X2QWL9_9BACT</name>
<dbReference type="PRINTS" id="PR01010">
    <property type="entry name" value="FLGPRINGFLGI"/>
</dbReference>
<evidence type="ECO:0000256" key="6">
    <source>
        <dbReference type="SAM" id="MobiDB-lite"/>
    </source>
</evidence>
<dbReference type="GO" id="GO:0030288">
    <property type="term" value="C:outer membrane-bounded periplasmic space"/>
    <property type="evidence" value="ECO:0007669"/>
    <property type="project" value="InterPro"/>
</dbReference>
<evidence type="ECO:0000313" key="9">
    <source>
        <dbReference type="Proteomes" id="UP001155010"/>
    </source>
</evidence>
<dbReference type="RefSeq" id="WP_112904907.1">
    <property type="nucleotide sequence ID" value="NZ_CALTRY010000028.1"/>
</dbReference>
<dbReference type="NCBIfam" id="NF003676">
    <property type="entry name" value="PRK05303.1"/>
    <property type="match status" value="1"/>
</dbReference>
<evidence type="ECO:0000256" key="1">
    <source>
        <dbReference type="ARBA" id="ARBA00002591"/>
    </source>
</evidence>
<feature type="compositionally biased region" description="Polar residues" evidence="6">
    <location>
        <begin position="173"/>
        <end position="190"/>
    </location>
</feature>
<dbReference type="Proteomes" id="UP001155010">
    <property type="component" value="Unassembled WGS sequence"/>
</dbReference>
<feature type="chain" id="PRO_5041493021" description="Flagellar P-ring protein" evidence="5">
    <location>
        <begin position="25"/>
        <end position="387"/>
    </location>
</feature>